<feature type="signal peptide" evidence="2">
    <location>
        <begin position="1"/>
        <end position="20"/>
    </location>
</feature>
<sequence>MNPSLLFIATIAAVIAASVAYPQASSSSSNSSEDSETLAERIGNLENIGQQFFNHIPQWQFPGFPSLNPGHPRPPHGFGIGVIHRPRPTSTAAPSTASDAPAETEADTTEAAE</sequence>
<reference evidence="3" key="1">
    <citation type="submission" date="2018-01" db="EMBL/GenBank/DDBJ databases">
        <title>An insight into the sialome of Amazonian anophelines.</title>
        <authorList>
            <person name="Ribeiro J.M."/>
            <person name="Scarpassa V."/>
            <person name="Calvo E."/>
        </authorList>
    </citation>
    <scope>NUCLEOTIDE SEQUENCE</scope>
    <source>
        <tissue evidence="3">Salivary glands</tissue>
    </source>
</reference>
<dbReference type="AlphaFoldDB" id="A0A2M3YWH7"/>
<evidence type="ECO:0000256" key="2">
    <source>
        <dbReference type="SAM" id="SignalP"/>
    </source>
</evidence>
<keyword evidence="2" id="KW-0732">Signal</keyword>
<feature type="compositionally biased region" description="Low complexity" evidence="1">
    <location>
        <begin position="88"/>
        <end position="101"/>
    </location>
</feature>
<feature type="region of interest" description="Disordered" evidence="1">
    <location>
        <begin position="63"/>
        <end position="113"/>
    </location>
</feature>
<evidence type="ECO:0000313" key="3">
    <source>
        <dbReference type="EMBL" id="MBW20620.1"/>
    </source>
</evidence>
<feature type="chain" id="PRO_5014888836" evidence="2">
    <location>
        <begin position="21"/>
        <end position="113"/>
    </location>
</feature>
<name>A0A2M3YWH7_9DIPT</name>
<protein>
    <submittedName>
        <fullName evidence="3">Putative secreted protein</fullName>
    </submittedName>
</protein>
<proteinExistence type="predicted"/>
<dbReference type="EMBL" id="GGFF01000153">
    <property type="protein sequence ID" value="MBW20620.1"/>
    <property type="molecule type" value="Transcribed_RNA"/>
</dbReference>
<organism evidence="3">
    <name type="scientific">Anopheles nuneztovari</name>
    <dbReference type="NCBI Taxonomy" id="30067"/>
    <lineage>
        <taxon>Eukaryota</taxon>
        <taxon>Metazoa</taxon>
        <taxon>Ecdysozoa</taxon>
        <taxon>Arthropoda</taxon>
        <taxon>Hexapoda</taxon>
        <taxon>Insecta</taxon>
        <taxon>Pterygota</taxon>
        <taxon>Neoptera</taxon>
        <taxon>Endopterygota</taxon>
        <taxon>Diptera</taxon>
        <taxon>Nematocera</taxon>
        <taxon>Culicoidea</taxon>
        <taxon>Culicidae</taxon>
        <taxon>Anophelinae</taxon>
        <taxon>Anopheles</taxon>
    </lineage>
</organism>
<feature type="compositionally biased region" description="Acidic residues" evidence="1">
    <location>
        <begin position="102"/>
        <end position="113"/>
    </location>
</feature>
<accession>A0A2M3YWH7</accession>
<evidence type="ECO:0000256" key="1">
    <source>
        <dbReference type="SAM" id="MobiDB-lite"/>
    </source>
</evidence>